<feature type="domain" description="AAA+ ATPase" evidence="4">
    <location>
        <begin position="931"/>
        <end position="1066"/>
    </location>
</feature>
<evidence type="ECO:0000313" key="5">
    <source>
        <dbReference type="EMBL" id="RKS72212.1"/>
    </source>
</evidence>
<dbReference type="Gene3D" id="1.10.8.60">
    <property type="match status" value="2"/>
</dbReference>
<feature type="domain" description="AAA+ ATPase" evidence="4">
    <location>
        <begin position="656"/>
        <end position="795"/>
    </location>
</feature>
<dbReference type="SUPFAM" id="SSF52540">
    <property type="entry name" value="P-loop containing nucleoside triphosphate hydrolases"/>
    <property type="match status" value="3"/>
</dbReference>
<dbReference type="InterPro" id="IPR003593">
    <property type="entry name" value="AAA+_ATPase"/>
</dbReference>
<evidence type="ECO:0000256" key="2">
    <source>
        <dbReference type="ARBA" id="ARBA00022741"/>
    </source>
</evidence>
<dbReference type="InterPro" id="IPR050773">
    <property type="entry name" value="CbxX/CfxQ_RuBisCO_ESX"/>
</dbReference>
<evidence type="ECO:0000256" key="1">
    <source>
        <dbReference type="ARBA" id="ARBA00010378"/>
    </source>
</evidence>
<sequence length="1159" mass="126114">MIKGDSVRLPEHLELLVSDEPVIDLYAVGPWRVPDGLYEEIRDRVDALVNDPRCVPLTTDRHAMMTNPAPLVAAEMISTLAYLPGAAAVYSGVFSHLYSELFGRYLDAPSDTDHTREGWSALSGEFRAFEWLEDCGDQDLALTLARESLGVFEGLEPFEARRRALLELFENPPSGDWLKLPLERRRDLWAAQASDDVVAALPELAGPIGHLEWVCSGLLPVHEHLREIAPHRETADDLLVHLLLQAGREQVPAELSVVLTEDRYGELLGRFEDARESFDRETWSLDEWAWLARAVGAGAVDACRGWLDMAMRFTGAVQGLPGHPVGPDRVWIPIQGFQEDVRRLFTPRRRMVNPLAANLGASRPRPRGARGRTKVETGLVGQPEVVAALEDIANGPGPVRLMIVGPDGTGKRDAAQEIVQLVQRHGITDPPLWLSDDFFAAKEISAATSQLYSEARDSDGVRLMVIDGLDDISRDDRSGEASLEQLHRAIDVHDDLHVVVLCEPGGDDLIRELNPALALRFQVVRTHPFTAEGHAELFNRAVQQRGARAHKRALTAAGRVLADATPVRNLRNARLAQRLADIVVDSVRERTEPGQELVVKHSDIPASFDSPGADPMAELEALTGLGAVKHEIELIVAGAKAAKLRRDAGLPAADTPARHTVFTGSPGTGKTVVARLLARVLKDLGVLSSGHLVEATRSSLVGTYIGETAVKTRSVARRAVGGVLFIDEAYSLVQEGVDEDYGPEAIAELLKFMEGHRDDFVVVIAGYEREMQRFMASNPGLASRFPSTVRFPDFTDAELIEIFEARTAAIGLRPEPGVRDRVAELLRRAPRGRSFGNARAMRNLCERATALQARRVTALSDPSPEDLAALLPEDVPDTLSGAARVRPVTDPLAELDALVGLADVKREVRRLAAEVRAADLRRSAGQPVGAPTRHMVFTGNPGTAKTTVARLVAAVYADLGLLSSGHLVEVSRADLVGSYTGQTAPRVRAAVEQALGGVLFIDEAYSLTGDGYTQEAVSTLVQLMEEYRGDLVVIAAGYEREMSTFLAANSGLESRFPKRIAFPDYSDDELVEIFNRLAAAEGLTLAADVPARLRGLLRNVPRGPSFGNGRLIRNLLDRAVAAQSERLATSSDATELRTLKATDLHMTGPESSKAPGMYL</sequence>
<dbReference type="Pfam" id="PF00004">
    <property type="entry name" value="AAA"/>
    <property type="match status" value="2"/>
</dbReference>
<evidence type="ECO:0000259" key="4">
    <source>
        <dbReference type="SMART" id="SM00382"/>
    </source>
</evidence>
<dbReference type="Proteomes" id="UP000274601">
    <property type="component" value="Unassembled WGS sequence"/>
</dbReference>
<comment type="caution">
    <text evidence="5">The sequence shown here is derived from an EMBL/GenBank/DDBJ whole genome shotgun (WGS) entry which is preliminary data.</text>
</comment>
<comment type="similarity">
    <text evidence="1">Belongs to the CbxX/CfxQ family.</text>
</comment>
<accession>A0A495QJ72</accession>
<keyword evidence="6" id="KW-1185">Reference proteome</keyword>
<dbReference type="InterPro" id="IPR003959">
    <property type="entry name" value="ATPase_AAA_core"/>
</dbReference>
<name>A0A495QJ72_9ACTN</name>
<dbReference type="InterPro" id="IPR000641">
    <property type="entry name" value="CbxX/CfxQ"/>
</dbReference>
<dbReference type="FunFam" id="3.40.50.300:FF:000216">
    <property type="entry name" value="Type VII secretion ATPase EccA"/>
    <property type="match status" value="2"/>
</dbReference>
<dbReference type="EMBL" id="RBWU01000005">
    <property type="protein sequence ID" value="RKS72212.1"/>
    <property type="molecule type" value="Genomic_DNA"/>
</dbReference>
<dbReference type="InterPro" id="IPR041627">
    <property type="entry name" value="AAA_lid_6"/>
</dbReference>
<dbReference type="AlphaFoldDB" id="A0A495QJ72"/>
<gene>
    <name evidence="5" type="ORF">BZB76_5033</name>
</gene>
<keyword evidence="3" id="KW-0067">ATP-binding</keyword>
<dbReference type="GO" id="GO:0016887">
    <property type="term" value="F:ATP hydrolysis activity"/>
    <property type="evidence" value="ECO:0007669"/>
    <property type="project" value="InterPro"/>
</dbReference>
<reference evidence="5 6" key="1">
    <citation type="submission" date="2018-10" db="EMBL/GenBank/DDBJ databases">
        <title>Genomic Encyclopedia of Archaeal and Bacterial Type Strains, Phase II (KMG-II): from individual species to whole genera.</title>
        <authorList>
            <person name="Goeker M."/>
        </authorList>
    </citation>
    <scope>NUCLEOTIDE SEQUENCE [LARGE SCALE GENOMIC DNA]</scope>
    <source>
        <strain evidence="5 6">DSM 43383</strain>
    </source>
</reference>
<proteinExistence type="inferred from homology"/>
<keyword evidence="2" id="KW-0547">Nucleotide-binding</keyword>
<dbReference type="CDD" id="cd00009">
    <property type="entry name" value="AAA"/>
    <property type="match status" value="1"/>
</dbReference>
<dbReference type="GO" id="GO:0005524">
    <property type="term" value="F:ATP binding"/>
    <property type="evidence" value="ECO:0007669"/>
    <property type="project" value="UniProtKB-KW"/>
</dbReference>
<dbReference type="SMART" id="SM00382">
    <property type="entry name" value="AAA"/>
    <property type="match status" value="3"/>
</dbReference>
<dbReference type="PANTHER" id="PTHR43392:SF2">
    <property type="entry name" value="AAA-TYPE ATPASE FAMILY PROTEIN _ ANKYRIN REPEAT FAMILY PROTEIN"/>
    <property type="match status" value="1"/>
</dbReference>
<evidence type="ECO:0000256" key="3">
    <source>
        <dbReference type="ARBA" id="ARBA00022840"/>
    </source>
</evidence>
<organism evidence="5 6">
    <name type="scientific">Actinomadura pelletieri DSM 43383</name>
    <dbReference type="NCBI Taxonomy" id="1120940"/>
    <lineage>
        <taxon>Bacteria</taxon>
        <taxon>Bacillati</taxon>
        <taxon>Actinomycetota</taxon>
        <taxon>Actinomycetes</taxon>
        <taxon>Streptosporangiales</taxon>
        <taxon>Thermomonosporaceae</taxon>
        <taxon>Actinomadura</taxon>
    </lineage>
</organism>
<dbReference type="Pfam" id="PF17866">
    <property type="entry name" value="AAA_lid_6"/>
    <property type="match status" value="2"/>
</dbReference>
<feature type="domain" description="AAA+ ATPase" evidence="4">
    <location>
        <begin position="397"/>
        <end position="529"/>
    </location>
</feature>
<dbReference type="Gene3D" id="3.40.50.300">
    <property type="entry name" value="P-loop containing nucleotide triphosphate hydrolases"/>
    <property type="match status" value="3"/>
</dbReference>
<protein>
    <submittedName>
        <fullName evidence="5">SpoVK/Ycf46/Vps4 family AAA+-type ATPase</fullName>
    </submittedName>
</protein>
<dbReference type="PRINTS" id="PR00819">
    <property type="entry name" value="CBXCFQXSUPER"/>
</dbReference>
<dbReference type="InterPro" id="IPR027417">
    <property type="entry name" value="P-loop_NTPase"/>
</dbReference>
<dbReference type="PANTHER" id="PTHR43392">
    <property type="entry name" value="AAA-TYPE ATPASE FAMILY PROTEIN / ANKYRIN REPEAT FAMILY PROTEIN"/>
    <property type="match status" value="1"/>
</dbReference>
<evidence type="ECO:0000313" key="6">
    <source>
        <dbReference type="Proteomes" id="UP000274601"/>
    </source>
</evidence>